<gene>
    <name evidence="2" type="ORF">Oscil6304_1544</name>
</gene>
<dbReference type="HOGENOM" id="CLU_789508_0_0_3"/>
<evidence type="ECO:0000313" key="3">
    <source>
        <dbReference type="Proteomes" id="UP000010367"/>
    </source>
</evidence>
<dbReference type="Gene3D" id="3.40.50.300">
    <property type="entry name" value="P-loop containing nucleotide triphosphate hydrolases"/>
    <property type="match status" value="1"/>
</dbReference>
<dbReference type="InterPro" id="IPR008900">
    <property type="entry name" value="Zot_N"/>
</dbReference>
<dbReference type="SUPFAM" id="SSF52540">
    <property type="entry name" value="P-loop containing nucleoside triphosphate hydrolases"/>
    <property type="match status" value="1"/>
</dbReference>
<name>K9TEF0_9CYAN</name>
<organism evidence="2 3">
    <name type="scientific">Oscillatoria acuminata PCC 6304</name>
    <dbReference type="NCBI Taxonomy" id="56110"/>
    <lineage>
        <taxon>Bacteria</taxon>
        <taxon>Bacillati</taxon>
        <taxon>Cyanobacteriota</taxon>
        <taxon>Cyanophyceae</taxon>
        <taxon>Oscillatoriophycideae</taxon>
        <taxon>Oscillatoriales</taxon>
        <taxon>Oscillatoriaceae</taxon>
        <taxon>Oscillatoria</taxon>
    </lineage>
</organism>
<accession>K9TEF0</accession>
<reference evidence="2 3" key="1">
    <citation type="submission" date="2012-06" db="EMBL/GenBank/DDBJ databases">
        <title>Finished chromosome of genome of Oscillatoria acuminata PCC 6304.</title>
        <authorList>
            <consortium name="US DOE Joint Genome Institute"/>
            <person name="Gugger M."/>
            <person name="Coursin T."/>
            <person name="Rippka R."/>
            <person name="Tandeau De Marsac N."/>
            <person name="Huntemann M."/>
            <person name="Wei C.-L."/>
            <person name="Han J."/>
            <person name="Detter J.C."/>
            <person name="Han C."/>
            <person name="Tapia R."/>
            <person name="Davenport K."/>
            <person name="Daligault H."/>
            <person name="Erkkila T."/>
            <person name="Gu W."/>
            <person name="Munk A.C.C."/>
            <person name="Teshima H."/>
            <person name="Xu Y."/>
            <person name="Chain P."/>
            <person name="Chen A."/>
            <person name="Krypides N."/>
            <person name="Mavromatis K."/>
            <person name="Markowitz V."/>
            <person name="Szeto E."/>
            <person name="Ivanova N."/>
            <person name="Mikhailova N."/>
            <person name="Ovchinnikova G."/>
            <person name="Pagani I."/>
            <person name="Pati A."/>
            <person name="Goodwin L."/>
            <person name="Peters L."/>
            <person name="Pitluck S."/>
            <person name="Woyke T."/>
            <person name="Kerfeld C."/>
        </authorList>
    </citation>
    <scope>NUCLEOTIDE SEQUENCE [LARGE SCALE GENOMIC DNA]</scope>
    <source>
        <strain evidence="2 3">PCC 6304</strain>
    </source>
</reference>
<evidence type="ECO:0000259" key="1">
    <source>
        <dbReference type="Pfam" id="PF05707"/>
    </source>
</evidence>
<feature type="domain" description="Zona occludens toxin N-terminal" evidence="1">
    <location>
        <begin position="2"/>
        <end position="148"/>
    </location>
</feature>
<dbReference type="OrthoDB" id="583343at2"/>
<dbReference type="AlphaFoldDB" id="K9TEF0"/>
<dbReference type="InParanoid" id="K9TEF0"/>
<sequence length="351" mass="41232">MIIGFVGEIGSGKSLLMTATALAYAEKRKMRLVFNYPIHLDALHEYCIIKNYPYIIRLINSGNIIFTPINSPQDLEKSLSIRNAIRCYDELGVFLNSRSWRNHSISLLAAFRQSRKMGGDVYFASQTIDELDCQFSDLIQMVYYCKGKSDYDEKLRNYSLKRQKWYFFDWVTFKLWMNTPKAKLNPIKTRFAYAKASGNSGNTIAINTLFRTYDSFARLDEFELGQELPKYSKGQYFLLKDEPFDLPLVELDYDGMTLQQRKSYFSAGISNESFYPTRWYVAFGSYPVYKMNFSLFVYRLLANMLDSTKRHQWEKICTTIMELEQIWLQLPKSGRWVLKMLPFLMLWGIIL</sequence>
<proteinExistence type="predicted"/>
<keyword evidence="3" id="KW-1185">Reference proteome</keyword>
<dbReference type="RefSeq" id="WP_015147893.1">
    <property type="nucleotide sequence ID" value="NC_019693.1"/>
</dbReference>
<protein>
    <submittedName>
        <fullName evidence="2">Zonular occludens toxin (Zot)</fullName>
    </submittedName>
</protein>
<dbReference type="Pfam" id="PF05707">
    <property type="entry name" value="Zot"/>
    <property type="match status" value="1"/>
</dbReference>
<dbReference type="STRING" id="56110.Oscil6304_1544"/>
<dbReference type="KEGG" id="oac:Oscil6304_1544"/>
<evidence type="ECO:0000313" key="2">
    <source>
        <dbReference type="EMBL" id="AFY81247.1"/>
    </source>
</evidence>
<dbReference type="Proteomes" id="UP000010367">
    <property type="component" value="Chromosome"/>
</dbReference>
<dbReference type="eggNOG" id="ENOG502ZN0T">
    <property type="taxonomic scope" value="Bacteria"/>
</dbReference>
<dbReference type="InterPro" id="IPR027417">
    <property type="entry name" value="P-loop_NTPase"/>
</dbReference>
<dbReference type="EMBL" id="CP003607">
    <property type="protein sequence ID" value="AFY81247.1"/>
    <property type="molecule type" value="Genomic_DNA"/>
</dbReference>